<reference evidence="11" key="2">
    <citation type="submission" date="2025-08" db="UniProtKB">
        <authorList>
            <consortium name="Ensembl"/>
        </authorList>
    </citation>
    <scope>IDENTIFICATION</scope>
</reference>
<comment type="similarity">
    <text evidence="3">Belongs to the nuclear hormone receptor family. NR0 subfamily.</text>
</comment>
<dbReference type="GO" id="GO:0003714">
    <property type="term" value="F:transcription corepressor activity"/>
    <property type="evidence" value="ECO:0000318"/>
    <property type="project" value="GO_Central"/>
</dbReference>
<dbReference type="AlphaFoldDB" id="A0A803U048"/>
<evidence type="ECO:0000256" key="2">
    <source>
        <dbReference type="ARBA" id="ARBA00004496"/>
    </source>
</evidence>
<keyword evidence="9" id="KW-0539">Nucleus</keyword>
<evidence type="ECO:0000256" key="6">
    <source>
        <dbReference type="ARBA" id="ARBA00023015"/>
    </source>
</evidence>
<evidence type="ECO:0000313" key="11">
    <source>
        <dbReference type="Ensembl" id="ENSACAP00000040838.1"/>
    </source>
</evidence>
<sequence length="224" mass="25984">MNRRLILLEKCNLYFTVAVLHQPIPRAANDYGSKNRQVILKSPNIICLRVSEVLLKTITFIRKLPSFFQLLPEDQILLIEQCWAPLFILGLAQEQVDFELEEISTPSLLKRILVNQPLTNNEQLQNELPLDGLSPLSLMEAQKLKFFLGKFWDSNICVKEYAYLKGIYLKCCIYIQALQLEAQQMLMEFISMIHCRNLGRYTFGELFFGDISLSNLLLETLYSK</sequence>
<evidence type="ECO:0000313" key="12">
    <source>
        <dbReference type="Proteomes" id="UP000001646"/>
    </source>
</evidence>
<dbReference type="GO" id="GO:0016922">
    <property type="term" value="F:nuclear receptor binding"/>
    <property type="evidence" value="ECO:0000318"/>
    <property type="project" value="GO_Central"/>
</dbReference>
<dbReference type="PROSITE" id="PS51843">
    <property type="entry name" value="NR_LBD"/>
    <property type="match status" value="1"/>
</dbReference>
<keyword evidence="5" id="KW-0678">Repressor</keyword>
<dbReference type="InterPro" id="IPR035500">
    <property type="entry name" value="NHR-like_dom_sf"/>
</dbReference>
<dbReference type="GO" id="GO:0000122">
    <property type="term" value="P:negative regulation of transcription by RNA polymerase II"/>
    <property type="evidence" value="ECO:0000318"/>
    <property type="project" value="GO_Central"/>
</dbReference>
<keyword evidence="4" id="KW-0963">Cytoplasm</keyword>
<feature type="domain" description="NR LBD" evidence="10">
    <location>
        <begin position="9"/>
        <end position="224"/>
    </location>
</feature>
<dbReference type="PRINTS" id="PR00398">
    <property type="entry name" value="STRDHORMONER"/>
</dbReference>
<dbReference type="GeneTree" id="ENSGT00390000015719"/>
<evidence type="ECO:0000256" key="5">
    <source>
        <dbReference type="ARBA" id="ARBA00022491"/>
    </source>
</evidence>
<protein>
    <recommendedName>
        <fullName evidence="10">NR LBD domain-containing protein</fullName>
    </recommendedName>
</protein>
<dbReference type="GO" id="GO:0005634">
    <property type="term" value="C:nucleus"/>
    <property type="evidence" value="ECO:0000318"/>
    <property type="project" value="GO_Central"/>
</dbReference>
<dbReference type="Ensembl" id="ENSACAT00000048804.1">
    <property type="protein sequence ID" value="ENSACAP00000040838.1"/>
    <property type="gene ID" value="ENSACAG00000017366.3"/>
</dbReference>
<reference evidence="11" key="3">
    <citation type="submission" date="2025-09" db="UniProtKB">
        <authorList>
            <consortium name="Ensembl"/>
        </authorList>
    </citation>
    <scope>IDENTIFICATION</scope>
</reference>
<evidence type="ECO:0000256" key="4">
    <source>
        <dbReference type="ARBA" id="ARBA00022490"/>
    </source>
</evidence>
<reference evidence="11 12" key="1">
    <citation type="submission" date="2009-12" db="EMBL/GenBank/DDBJ databases">
        <title>The Genome Sequence of Anolis carolinensis (Green Anole Lizard).</title>
        <authorList>
            <consortium name="The Genome Sequencing Platform"/>
            <person name="Di Palma F."/>
            <person name="Alfoldi J."/>
            <person name="Heiman D."/>
            <person name="Young S."/>
            <person name="Grabherr M."/>
            <person name="Johnson J."/>
            <person name="Lander E.S."/>
            <person name="Lindblad-Toh K."/>
        </authorList>
    </citation>
    <scope>NUCLEOTIDE SEQUENCE [LARGE SCALE GENOMIC DNA]</scope>
    <source>
        <strain evidence="11 12">JBL SC #1</strain>
    </source>
</reference>
<dbReference type="SUPFAM" id="SSF48508">
    <property type="entry name" value="Nuclear receptor ligand-binding domain"/>
    <property type="match status" value="1"/>
</dbReference>
<dbReference type="Pfam" id="PF00104">
    <property type="entry name" value="Hormone_recep"/>
    <property type="match status" value="1"/>
</dbReference>
<dbReference type="PANTHER" id="PTHR24081:SF11">
    <property type="entry name" value="NR LBD DOMAIN-CONTAINING PROTEIN"/>
    <property type="match status" value="1"/>
</dbReference>
<proteinExistence type="inferred from homology"/>
<comment type="subcellular location">
    <subcellularLocation>
        <location evidence="2">Cytoplasm</location>
    </subcellularLocation>
    <subcellularLocation>
        <location evidence="1">Nucleus</location>
    </subcellularLocation>
</comment>
<evidence type="ECO:0000256" key="9">
    <source>
        <dbReference type="ARBA" id="ARBA00023242"/>
    </source>
</evidence>
<dbReference type="InParanoid" id="A0A803U048"/>
<evidence type="ECO:0000256" key="7">
    <source>
        <dbReference type="ARBA" id="ARBA00023163"/>
    </source>
</evidence>
<dbReference type="PANTHER" id="PTHR24081">
    <property type="entry name" value="NUCLEAR RECEPTOR SUBFAMILY 0 GROUP B"/>
    <property type="match status" value="1"/>
</dbReference>
<evidence type="ECO:0000256" key="8">
    <source>
        <dbReference type="ARBA" id="ARBA00023170"/>
    </source>
</evidence>
<keyword evidence="7" id="KW-0804">Transcription</keyword>
<evidence type="ECO:0000259" key="10">
    <source>
        <dbReference type="PROSITE" id="PS51843"/>
    </source>
</evidence>
<dbReference type="InterPro" id="IPR001723">
    <property type="entry name" value="Nuclear_hrmn_rcpt"/>
</dbReference>
<evidence type="ECO:0000256" key="3">
    <source>
        <dbReference type="ARBA" id="ARBA00006647"/>
    </source>
</evidence>
<evidence type="ECO:0000256" key="1">
    <source>
        <dbReference type="ARBA" id="ARBA00004123"/>
    </source>
</evidence>
<dbReference type="InterPro" id="IPR033544">
    <property type="entry name" value="NR0B1/2"/>
</dbReference>
<dbReference type="Bgee" id="ENSACAG00000017366">
    <property type="expression patterns" value="Expressed in adrenal gland and 3 other cell types or tissues"/>
</dbReference>
<dbReference type="GO" id="GO:0005737">
    <property type="term" value="C:cytoplasm"/>
    <property type="evidence" value="ECO:0000318"/>
    <property type="project" value="GO_Central"/>
</dbReference>
<keyword evidence="8" id="KW-0675">Receptor</keyword>
<dbReference type="Proteomes" id="UP000001646">
    <property type="component" value="Chromosome 1"/>
</dbReference>
<keyword evidence="12" id="KW-1185">Reference proteome</keyword>
<name>A0A803U048_ANOCA</name>
<dbReference type="InterPro" id="IPR000536">
    <property type="entry name" value="Nucl_hrmn_rcpt_lig-bd"/>
</dbReference>
<keyword evidence="6" id="KW-0805">Transcription regulation</keyword>
<organism evidence="11 12">
    <name type="scientific">Anolis carolinensis</name>
    <name type="common">Green anole</name>
    <name type="synonym">American chameleon</name>
    <dbReference type="NCBI Taxonomy" id="28377"/>
    <lineage>
        <taxon>Eukaryota</taxon>
        <taxon>Metazoa</taxon>
        <taxon>Chordata</taxon>
        <taxon>Craniata</taxon>
        <taxon>Vertebrata</taxon>
        <taxon>Euteleostomi</taxon>
        <taxon>Lepidosauria</taxon>
        <taxon>Squamata</taxon>
        <taxon>Bifurcata</taxon>
        <taxon>Unidentata</taxon>
        <taxon>Episquamata</taxon>
        <taxon>Toxicofera</taxon>
        <taxon>Iguania</taxon>
        <taxon>Dactyloidae</taxon>
        <taxon>Anolis</taxon>
    </lineage>
</organism>
<accession>A0A803U048</accession>
<dbReference type="Gene3D" id="1.10.565.10">
    <property type="entry name" value="Retinoid X Receptor"/>
    <property type="match status" value="1"/>
</dbReference>